<dbReference type="Gene3D" id="3.20.20.450">
    <property type="entry name" value="EAL domain"/>
    <property type="match status" value="1"/>
</dbReference>
<organism evidence="7 8">
    <name type="scientific">Pseudoalteromonas ulvae</name>
    <dbReference type="NCBI Taxonomy" id="107327"/>
    <lineage>
        <taxon>Bacteria</taxon>
        <taxon>Pseudomonadati</taxon>
        <taxon>Pseudomonadota</taxon>
        <taxon>Gammaproteobacteria</taxon>
        <taxon>Alteromonadales</taxon>
        <taxon>Pseudoalteromonadaceae</taxon>
        <taxon>Pseudoalteromonas</taxon>
    </lineage>
</organism>
<dbReference type="Proteomes" id="UP000194841">
    <property type="component" value="Unassembled WGS sequence"/>
</dbReference>
<evidence type="ECO:0000313" key="7">
    <source>
        <dbReference type="EMBL" id="OUL57098.1"/>
    </source>
</evidence>
<feature type="domain" description="EAL" evidence="4">
    <location>
        <begin position="580"/>
        <end position="834"/>
    </location>
</feature>
<dbReference type="Gene3D" id="3.30.450.20">
    <property type="entry name" value="PAS domain"/>
    <property type="match status" value="1"/>
</dbReference>
<dbReference type="InterPro" id="IPR000644">
    <property type="entry name" value="CBS_dom"/>
</dbReference>
<dbReference type="SUPFAM" id="SSF141868">
    <property type="entry name" value="EAL domain-like"/>
    <property type="match status" value="1"/>
</dbReference>
<dbReference type="InterPro" id="IPR001633">
    <property type="entry name" value="EAL_dom"/>
</dbReference>
<dbReference type="PANTHER" id="PTHR44757:SF2">
    <property type="entry name" value="BIOFILM ARCHITECTURE MAINTENANCE PROTEIN MBAA"/>
    <property type="match status" value="1"/>
</dbReference>
<protein>
    <submittedName>
        <fullName evidence="7">Histidine kinase</fullName>
    </submittedName>
</protein>
<dbReference type="PROSITE" id="PS50883">
    <property type="entry name" value="EAL"/>
    <property type="match status" value="1"/>
</dbReference>
<dbReference type="NCBIfam" id="TIGR00229">
    <property type="entry name" value="sensory_box"/>
    <property type="match status" value="1"/>
</dbReference>
<feature type="domain" description="CBS" evidence="6">
    <location>
        <begin position="144"/>
        <end position="201"/>
    </location>
</feature>
<evidence type="ECO:0000256" key="2">
    <source>
        <dbReference type="PROSITE-ProRule" id="PRU00703"/>
    </source>
</evidence>
<dbReference type="NCBIfam" id="TIGR00254">
    <property type="entry name" value="GGDEF"/>
    <property type="match status" value="1"/>
</dbReference>
<dbReference type="GO" id="GO:0016301">
    <property type="term" value="F:kinase activity"/>
    <property type="evidence" value="ECO:0007669"/>
    <property type="project" value="UniProtKB-KW"/>
</dbReference>
<dbReference type="InterPro" id="IPR000160">
    <property type="entry name" value="GGDEF_dom"/>
</dbReference>
<feature type="domain" description="PAS" evidence="3">
    <location>
        <begin position="287"/>
        <end position="328"/>
    </location>
</feature>
<dbReference type="Gene3D" id="3.30.70.270">
    <property type="match status" value="1"/>
</dbReference>
<keyword evidence="8" id="KW-1185">Reference proteome</keyword>
<sequence length="838" mass="94661">MQFNAQRIRVAQVMSTQLITCDISMTLQQAAVQMRKHDVSAVFIANENQEIIGIWTESDCRKIDFTATAYSAQPIIEFMSQPVLHISKCAPLSDVAAVYHQHHIRHLLVVDENDRPCGMISLSDVVRNQGLEHYLNFRLVDQSYDRNVPVLPATDGIDTVARYMHERQVNAVLVFNASLQQMGIITERDLLNVVASEHIQHSCWSLASWPLETVTKETSLYRAYQQLTDNHIRHLVVVNSDEKICGMLSLSHIITDIEVAYMTELEMALTQRNQALKASQKSLFLAKQIINASLDGVMITDCHGTIFQVNPAFTTLTGYTAHEVVGQTPSILSSGKHNQAFYDQMWASLRREHMWQGEIWNKKKTGEVYLEWLTIIEIKEPDDELLYAAIFSDITERKKAEKRIISLAYFDELTHLPNRRLFSDRLDMALSMAHRDKSKLAVMFLDLDHFKQINDTMGHNVGDVLLKQVAERLQKCVHEGDTLARLGGDEFTLLLTNVKDEEQLTTFANVLLSQLKAPFKLNGLDVSITTSIGAAVYPTDATDSHNLLKHADIAMYRSKELGRNAFHLYKPVMNTRSLERLALETHFKKALRTDAFELFYQPKININSNQIAGVEALIRWQCNELGAISPAQFIPIAESLGLIVELDLWVINRACQQVQLWIAQDIPFEHVAINISALHFSQGNLVLAIKNVLLQWQIPANRIEIEITESSFICSLSEAKSVLEELNELGIKIALDDFGTGFSALSYLTQLPINTLKIDASFIANIPEEYGNSQIVSAIIALAKSLHLGLVAEGVEQEKQLHFLKQLQCPVIQGYFFSEPLTAHECTAFIKQYNHPCI</sequence>
<dbReference type="SUPFAM" id="SSF55785">
    <property type="entry name" value="PYP-like sensor domain (PAS domain)"/>
    <property type="match status" value="1"/>
</dbReference>
<dbReference type="InterPro" id="IPR035965">
    <property type="entry name" value="PAS-like_dom_sf"/>
</dbReference>
<evidence type="ECO:0000259" key="4">
    <source>
        <dbReference type="PROSITE" id="PS50883"/>
    </source>
</evidence>
<dbReference type="PROSITE" id="PS51371">
    <property type="entry name" value="CBS"/>
    <property type="match status" value="4"/>
</dbReference>
<keyword evidence="7" id="KW-0418">Kinase</keyword>
<dbReference type="Pfam" id="PF13426">
    <property type="entry name" value="PAS_9"/>
    <property type="match status" value="1"/>
</dbReference>
<dbReference type="SMART" id="SM00116">
    <property type="entry name" value="CBS"/>
    <property type="match status" value="4"/>
</dbReference>
<dbReference type="Gene3D" id="3.10.580.10">
    <property type="entry name" value="CBS-domain"/>
    <property type="match status" value="2"/>
</dbReference>
<dbReference type="AlphaFoldDB" id="A0A244CNG1"/>
<dbReference type="Pfam" id="PF00990">
    <property type="entry name" value="GGDEF"/>
    <property type="match status" value="1"/>
</dbReference>
<comment type="cofactor">
    <cofactor evidence="1">
        <name>Mg(2+)</name>
        <dbReference type="ChEBI" id="CHEBI:18420"/>
    </cofactor>
</comment>
<evidence type="ECO:0000259" key="3">
    <source>
        <dbReference type="PROSITE" id="PS50112"/>
    </source>
</evidence>
<gene>
    <name evidence="7" type="ORF">B1199_13040</name>
</gene>
<dbReference type="Pfam" id="PF00571">
    <property type="entry name" value="CBS"/>
    <property type="match status" value="4"/>
</dbReference>
<dbReference type="InterPro" id="IPR029787">
    <property type="entry name" value="Nucleotide_cyclase"/>
</dbReference>
<dbReference type="FunFam" id="3.30.70.270:FF:000001">
    <property type="entry name" value="Diguanylate cyclase domain protein"/>
    <property type="match status" value="1"/>
</dbReference>
<name>A0A244CNG1_PSEDV</name>
<keyword evidence="2" id="KW-0129">CBS domain</keyword>
<evidence type="ECO:0000259" key="5">
    <source>
        <dbReference type="PROSITE" id="PS50887"/>
    </source>
</evidence>
<dbReference type="InterPro" id="IPR046342">
    <property type="entry name" value="CBS_dom_sf"/>
</dbReference>
<dbReference type="PROSITE" id="PS50887">
    <property type="entry name" value="GGDEF"/>
    <property type="match status" value="1"/>
</dbReference>
<dbReference type="SUPFAM" id="SSF55073">
    <property type="entry name" value="Nucleotide cyclase"/>
    <property type="match status" value="1"/>
</dbReference>
<evidence type="ECO:0000313" key="8">
    <source>
        <dbReference type="Proteomes" id="UP000194841"/>
    </source>
</evidence>
<feature type="domain" description="CBS" evidence="6">
    <location>
        <begin position="206"/>
        <end position="265"/>
    </location>
</feature>
<evidence type="ECO:0000256" key="1">
    <source>
        <dbReference type="ARBA" id="ARBA00001946"/>
    </source>
</evidence>
<dbReference type="SMART" id="SM00267">
    <property type="entry name" value="GGDEF"/>
    <property type="match status" value="1"/>
</dbReference>
<keyword evidence="7" id="KW-0808">Transferase</keyword>
<dbReference type="SMART" id="SM00091">
    <property type="entry name" value="PAS"/>
    <property type="match status" value="1"/>
</dbReference>
<dbReference type="Pfam" id="PF00563">
    <property type="entry name" value="EAL"/>
    <property type="match status" value="1"/>
</dbReference>
<proteinExistence type="predicted"/>
<dbReference type="PROSITE" id="PS50112">
    <property type="entry name" value="PAS"/>
    <property type="match status" value="1"/>
</dbReference>
<dbReference type="InterPro" id="IPR035919">
    <property type="entry name" value="EAL_sf"/>
</dbReference>
<reference evidence="7 8" key="1">
    <citation type="submission" date="2017-02" db="EMBL/GenBank/DDBJ databases">
        <title>Pseudoalteromonas ulvae TC14 Genome.</title>
        <authorList>
            <person name="Molmeret M."/>
        </authorList>
    </citation>
    <scope>NUCLEOTIDE SEQUENCE [LARGE SCALE GENOMIC DNA]</scope>
    <source>
        <strain evidence="7">TC14</strain>
    </source>
</reference>
<dbReference type="CDD" id="cd01948">
    <property type="entry name" value="EAL"/>
    <property type="match status" value="1"/>
</dbReference>
<dbReference type="SUPFAM" id="SSF54631">
    <property type="entry name" value="CBS-domain pair"/>
    <property type="match status" value="2"/>
</dbReference>
<dbReference type="CDD" id="cd01949">
    <property type="entry name" value="GGDEF"/>
    <property type="match status" value="1"/>
</dbReference>
<dbReference type="InterPro" id="IPR052155">
    <property type="entry name" value="Biofilm_reg_signaling"/>
</dbReference>
<dbReference type="EMBL" id="MWPV01000004">
    <property type="protein sequence ID" value="OUL57098.1"/>
    <property type="molecule type" value="Genomic_DNA"/>
</dbReference>
<feature type="domain" description="CBS" evidence="6">
    <location>
        <begin position="14"/>
        <end position="70"/>
    </location>
</feature>
<accession>A0A244CNG1</accession>
<dbReference type="PANTHER" id="PTHR44757">
    <property type="entry name" value="DIGUANYLATE CYCLASE DGCP"/>
    <property type="match status" value="1"/>
</dbReference>
<dbReference type="InterPro" id="IPR000014">
    <property type="entry name" value="PAS"/>
</dbReference>
<comment type="caution">
    <text evidence="7">The sequence shown here is derived from an EMBL/GenBank/DDBJ whole genome shotgun (WGS) entry which is preliminary data.</text>
</comment>
<evidence type="ECO:0000259" key="6">
    <source>
        <dbReference type="PROSITE" id="PS51371"/>
    </source>
</evidence>
<dbReference type="InterPro" id="IPR043128">
    <property type="entry name" value="Rev_trsase/Diguanyl_cyclase"/>
</dbReference>
<feature type="domain" description="CBS" evidence="6">
    <location>
        <begin position="79"/>
        <end position="135"/>
    </location>
</feature>
<dbReference type="CDD" id="cd00130">
    <property type="entry name" value="PAS"/>
    <property type="match status" value="1"/>
</dbReference>
<dbReference type="SMART" id="SM00052">
    <property type="entry name" value="EAL"/>
    <property type="match status" value="1"/>
</dbReference>
<feature type="domain" description="GGDEF" evidence="5">
    <location>
        <begin position="438"/>
        <end position="571"/>
    </location>
</feature>